<evidence type="ECO:0000313" key="2">
    <source>
        <dbReference type="Proteomes" id="UP000250235"/>
    </source>
</evidence>
<protein>
    <submittedName>
        <fullName evidence="1">Uncharacterized protein</fullName>
    </submittedName>
</protein>
<reference evidence="1 2" key="1">
    <citation type="journal article" date="2015" name="Proc. Natl. Acad. Sci. U.S.A.">
        <title>The resurrection genome of Boea hygrometrica: A blueprint for survival of dehydration.</title>
        <authorList>
            <person name="Xiao L."/>
            <person name="Yang G."/>
            <person name="Zhang L."/>
            <person name="Yang X."/>
            <person name="Zhao S."/>
            <person name="Ji Z."/>
            <person name="Zhou Q."/>
            <person name="Hu M."/>
            <person name="Wang Y."/>
            <person name="Chen M."/>
            <person name="Xu Y."/>
            <person name="Jin H."/>
            <person name="Xiao X."/>
            <person name="Hu G."/>
            <person name="Bao F."/>
            <person name="Hu Y."/>
            <person name="Wan P."/>
            <person name="Li L."/>
            <person name="Deng X."/>
            <person name="Kuang T."/>
            <person name="Xiang C."/>
            <person name="Zhu J.K."/>
            <person name="Oliver M.J."/>
            <person name="He Y."/>
        </authorList>
    </citation>
    <scope>NUCLEOTIDE SEQUENCE [LARGE SCALE GENOMIC DNA]</scope>
    <source>
        <strain evidence="2">cv. XS01</strain>
    </source>
</reference>
<keyword evidence="2" id="KW-1185">Reference proteome</keyword>
<organism evidence="1 2">
    <name type="scientific">Dorcoceras hygrometricum</name>
    <dbReference type="NCBI Taxonomy" id="472368"/>
    <lineage>
        <taxon>Eukaryota</taxon>
        <taxon>Viridiplantae</taxon>
        <taxon>Streptophyta</taxon>
        <taxon>Embryophyta</taxon>
        <taxon>Tracheophyta</taxon>
        <taxon>Spermatophyta</taxon>
        <taxon>Magnoliopsida</taxon>
        <taxon>eudicotyledons</taxon>
        <taxon>Gunneridae</taxon>
        <taxon>Pentapetalae</taxon>
        <taxon>asterids</taxon>
        <taxon>lamiids</taxon>
        <taxon>Lamiales</taxon>
        <taxon>Gesneriaceae</taxon>
        <taxon>Didymocarpoideae</taxon>
        <taxon>Trichosporeae</taxon>
        <taxon>Loxocarpinae</taxon>
        <taxon>Dorcoceras</taxon>
    </lineage>
</organism>
<gene>
    <name evidence="1" type="ORF">F511_34265</name>
</gene>
<sequence>MWIDQLKFQSVQLGYLKILQMGDADPNNKKAEKEYEVKPQPVSHHSSVVFRHSQSVGHPPMIALYLSGTTHLSVGHNVALSQVLNRSMAQYVCTNAMKFKSDFNMHKLHLTRHRNFSLLKIATSLVTYNTVGTSLELKSVKEISYLSSQLHFSSLIPTVRTHIWFYLAKQLLTARTKLKTARNTYPEAHTHRRTLYSTVAKTHQRTASSRSLSNVEPGFITGINRKSYSRRAQRHQSRLKQRCKSTEIYRRRVRMNSNYRGFTGENDEEYRVQNTLSVEQHLVSKRVTNSTANDIAPTNQNDVA</sequence>
<dbReference type="EMBL" id="KV011891">
    <property type="protein sequence ID" value="KZV25319.1"/>
    <property type="molecule type" value="Genomic_DNA"/>
</dbReference>
<dbReference type="AlphaFoldDB" id="A0A2Z7B0X3"/>
<proteinExistence type="predicted"/>
<evidence type="ECO:0000313" key="1">
    <source>
        <dbReference type="EMBL" id="KZV25319.1"/>
    </source>
</evidence>
<accession>A0A2Z7B0X3</accession>
<dbReference type="Proteomes" id="UP000250235">
    <property type="component" value="Unassembled WGS sequence"/>
</dbReference>
<name>A0A2Z7B0X3_9LAMI</name>